<protein>
    <submittedName>
        <fullName evidence="1">Uncharacterized protein</fullName>
    </submittedName>
</protein>
<keyword evidence="2" id="KW-1185">Reference proteome</keyword>
<dbReference type="EMBL" id="CM055104">
    <property type="protein sequence ID" value="KAJ7533111.1"/>
    <property type="molecule type" value="Genomic_DNA"/>
</dbReference>
<evidence type="ECO:0000313" key="2">
    <source>
        <dbReference type="Proteomes" id="UP001162992"/>
    </source>
</evidence>
<accession>A0ACC2BTI8</accession>
<sequence length="599" mass="67463">MKAMACSYPVVMTTKFQTLRCDEQLSPGRKTWFATVEVGLTYRTGQHRSIARGHPSISPGEVADQRKISLWRQFFSDPSLWWDHRFDKKTPRYPDFKHKKTHEALWIDGRSTPGWVISELASMAPGIVQRSTFSWTAEIERHVKDGRCLKAIELFHQMQKEGLLLHKITFLRVLKACTDLALVEEGRRIHTQIVEYGFMADIFVGSCLIDMYSKCRSIEDASRVFNDMLKCDVACWNAMILGYVKCGQAEKALDLFQQMEYEKVDPDNFTFVSVLNACACLEALEEGKQVHAKAIRGGFASDCFVGSSLVDMYSKCGHMEDASKVFYYIQKRSVVCWNAMIIGYVKCGEGEKALELFRQMQGERVELDNVTFMGALNACASTASLEEGRHVHAQIIQSPFRSDMFLGSCLVDMYVKCGSIQDAITAFRNMPVHDVVAWNGMLMGYAMHGLGREALHFFEQMHHKGAERDGTTFVCLLSACSHTGLESEGHHHFESITPVYGVAVEMKHYNCMVDLLSRAGHLCEAEDMINSMPCPPDVSICMTLLGACRTHGNLEIAEHISEQILALDPENASGYVLLSNIYAEAGKWDNTQETQELTM</sequence>
<comment type="caution">
    <text evidence="1">The sequence shown here is derived from an EMBL/GenBank/DDBJ whole genome shotgun (WGS) entry which is preliminary data.</text>
</comment>
<gene>
    <name evidence="1" type="ORF">O6H91_13G033800</name>
</gene>
<reference evidence="2" key="1">
    <citation type="journal article" date="2024" name="Proc. Natl. Acad. Sci. U.S.A.">
        <title>Extraordinary preservation of gene collinearity over three hundred million years revealed in homosporous lycophytes.</title>
        <authorList>
            <person name="Li C."/>
            <person name="Wickell D."/>
            <person name="Kuo L.Y."/>
            <person name="Chen X."/>
            <person name="Nie B."/>
            <person name="Liao X."/>
            <person name="Peng D."/>
            <person name="Ji J."/>
            <person name="Jenkins J."/>
            <person name="Williams M."/>
            <person name="Shu S."/>
            <person name="Plott C."/>
            <person name="Barry K."/>
            <person name="Rajasekar S."/>
            <person name="Grimwood J."/>
            <person name="Han X."/>
            <person name="Sun S."/>
            <person name="Hou Z."/>
            <person name="He W."/>
            <person name="Dai G."/>
            <person name="Sun C."/>
            <person name="Schmutz J."/>
            <person name="Leebens-Mack J.H."/>
            <person name="Li F.W."/>
            <person name="Wang L."/>
        </authorList>
    </citation>
    <scope>NUCLEOTIDE SEQUENCE [LARGE SCALE GENOMIC DNA]</scope>
    <source>
        <strain evidence="2">cv. PW_Plant_1</strain>
    </source>
</reference>
<evidence type="ECO:0000313" key="1">
    <source>
        <dbReference type="EMBL" id="KAJ7533111.1"/>
    </source>
</evidence>
<name>A0ACC2BTI8_DIPCM</name>
<organism evidence="1 2">
    <name type="scientific">Diphasiastrum complanatum</name>
    <name type="common">Issler's clubmoss</name>
    <name type="synonym">Lycopodium complanatum</name>
    <dbReference type="NCBI Taxonomy" id="34168"/>
    <lineage>
        <taxon>Eukaryota</taxon>
        <taxon>Viridiplantae</taxon>
        <taxon>Streptophyta</taxon>
        <taxon>Embryophyta</taxon>
        <taxon>Tracheophyta</taxon>
        <taxon>Lycopodiopsida</taxon>
        <taxon>Lycopodiales</taxon>
        <taxon>Lycopodiaceae</taxon>
        <taxon>Lycopodioideae</taxon>
        <taxon>Diphasiastrum</taxon>
    </lineage>
</organism>
<proteinExistence type="predicted"/>
<dbReference type="Proteomes" id="UP001162992">
    <property type="component" value="Chromosome 13"/>
</dbReference>